<dbReference type="SUPFAM" id="SSF53756">
    <property type="entry name" value="UDP-Glycosyltransferase/glycogen phosphorylase"/>
    <property type="match status" value="1"/>
</dbReference>
<evidence type="ECO:0000259" key="2">
    <source>
        <dbReference type="Pfam" id="PF00534"/>
    </source>
</evidence>
<organism evidence="4 5">
    <name type="scientific">Candidatus Woesebacteria bacterium GW2011_GWA2_40_7b</name>
    <dbReference type="NCBI Taxonomy" id="1618563"/>
    <lineage>
        <taxon>Bacteria</taxon>
        <taxon>Candidatus Woeseibacteriota</taxon>
    </lineage>
</organism>
<dbReference type="EMBL" id="LBZK01000010">
    <property type="protein sequence ID" value="KKR71018.1"/>
    <property type="molecule type" value="Genomic_DNA"/>
</dbReference>
<dbReference type="InterPro" id="IPR028098">
    <property type="entry name" value="Glyco_trans_4-like_N"/>
</dbReference>
<dbReference type="InterPro" id="IPR001296">
    <property type="entry name" value="Glyco_trans_1"/>
</dbReference>
<keyword evidence="1 4" id="KW-0808">Transferase</keyword>
<feature type="domain" description="Glycosyltransferase subfamily 4-like N-terminal" evidence="3">
    <location>
        <begin position="63"/>
        <end position="177"/>
    </location>
</feature>
<evidence type="ECO:0000256" key="1">
    <source>
        <dbReference type="ARBA" id="ARBA00022679"/>
    </source>
</evidence>
<proteinExistence type="predicted"/>
<dbReference type="GO" id="GO:0009103">
    <property type="term" value="P:lipopolysaccharide biosynthetic process"/>
    <property type="evidence" value="ECO:0007669"/>
    <property type="project" value="TreeGrafter"/>
</dbReference>
<name>A0A0G0T1T8_9BACT</name>
<accession>A0A0G0T1T8</accession>
<dbReference type="Pfam" id="PF13439">
    <property type="entry name" value="Glyco_transf_4"/>
    <property type="match status" value="1"/>
</dbReference>
<dbReference type="STRING" id="1618563.UU12_C0010G0004"/>
<evidence type="ECO:0000313" key="4">
    <source>
        <dbReference type="EMBL" id="KKR71018.1"/>
    </source>
</evidence>
<dbReference type="Gene3D" id="3.40.50.2000">
    <property type="entry name" value="Glycogen Phosphorylase B"/>
    <property type="match status" value="2"/>
</dbReference>
<feature type="domain" description="Glycosyl transferase family 1" evidence="2">
    <location>
        <begin position="178"/>
        <end position="339"/>
    </location>
</feature>
<gene>
    <name evidence="4" type="ORF">UU12_C0010G0004</name>
</gene>
<dbReference type="CDD" id="cd03809">
    <property type="entry name" value="GT4_MtfB-like"/>
    <property type="match status" value="1"/>
</dbReference>
<dbReference type="AlphaFoldDB" id="A0A0G0T1T8"/>
<sequence>MKILIDGRFYGLENAGIGRYSINLISELCKIDSKNEYVLLLRKKYFDSLILPTNWKKVPADINHYSFEEQIKLPAIIKGENPDLVHFLHFNIPVFYKDKYVVTVHDLLMHSQKGFEATTLPAPIYLVKRVGYRTVFDAAIRNSKSIIVPSKTIKKKLEDFYNIEDKKINVIYEGFDAKISSKNNIKIEKPYFFYAGNAYPHKNLNNLILGVKLLNTKYNQSVNLMISSARNIFTQRLEKSIKKQNAEKYVKLLGFVPDNKLGYLYKNSAAFVFPSLSEGFGLPGLEAISAGTLLIASDIEVFREVYRDKAIYFDPKNIESMINVMQKVLTMSKSEKEQRIKFAQKFAKRYSWSKMAKETLDIYEKAFKKEGGNSLRQSE</sequence>
<protein>
    <submittedName>
        <fullName evidence="4">Glycosyl transferase, group 1</fullName>
    </submittedName>
</protein>
<dbReference type="PANTHER" id="PTHR46401:SF2">
    <property type="entry name" value="GLYCOSYLTRANSFERASE WBBK-RELATED"/>
    <property type="match status" value="1"/>
</dbReference>
<comment type="caution">
    <text evidence="4">The sequence shown here is derived from an EMBL/GenBank/DDBJ whole genome shotgun (WGS) entry which is preliminary data.</text>
</comment>
<evidence type="ECO:0000259" key="3">
    <source>
        <dbReference type="Pfam" id="PF13439"/>
    </source>
</evidence>
<dbReference type="GO" id="GO:0016757">
    <property type="term" value="F:glycosyltransferase activity"/>
    <property type="evidence" value="ECO:0007669"/>
    <property type="project" value="InterPro"/>
</dbReference>
<dbReference type="PANTHER" id="PTHR46401">
    <property type="entry name" value="GLYCOSYLTRANSFERASE WBBK-RELATED"/>
    <property type="match status" value="1"/>
</dbReference>
<reference evidence="4 5" key="1">
    <citation type="journal article" date="2015" name="Nature">
        <title>rRNA introns, odd ribosomes, and small enigmatic genomes across a large radiation of phyla.</title>
        <authorList>
            <person name="Brown C.T."/>
            <person name="Hug L.A."/>
            <person name="Thomas B.C."/>
            <person name="Sharon I."/>
            <person name="Castelle C.J."/>
            <person name="Singh A."/>
            <person name="Wilkins M.J."/>
            <person name="Williams K.H."/>
            <person name="Banfield J.F."/>
        </authorList>
    </citation>
    <scope>NUCLEOTIDE SEQUENCE [LARGE SCALE GENOMIC DNA]</scope>
</reference>
<evidence type="ECO:0000313" key="5">
    <source>
        <dbReference type="Proteomes" id="UP000034562"/>
    </source>
</evidence>
<dbReference type="Proteomes" id="UP000034562">
    <property type="component" value="Unassembled WGS sequence"/>
</dbReference>
<dbReference type="Pfam" id="PF00534">
    <property type="entry name" value="Glycos_transf_1"/>
    <property type="match status" value="1"/>
</dbReference>